<comment type="caution">
    <text evidence="2">The sequence shown here is derived from an EMBL/GenBank/DDBJ whole genome shotgun (WGS) entry which is preliminary data.</text>
</comment>
<dbReference type="EMBL" id="JACHJV010000001">
    <property type="protein sequence ID" value="MBB4922994.1"/>
    <property type="molecule type" value="Genomic_DNA"/>
</dbReference>
<gene>
    <name evidence="2" type="ORF">FHR34_001987</name>
</gene>
<accession>A0A7W7VUU2</accession>
<dbReference type="InterPro" id="IPR008407">
    <property type="entry name" value="Brnchd-chn_aa_trnsp_AzlD"/>
</dbReference>
<feature type="transmembrane region" description="Helical" evidence="1">
    <location>
        <begin position="85"/>
        <end position="104"/>
    </location>
</feature>
<protein>
    <submittedName>
        <fullName evidence="2">Branched-subunit amino acid transport protein</fullName>
    </submittedName>
</protein>
<dbReference type="Pfam" id="PF05437">
    <property type="entry name" value="AzlD"/>
    <property type="match status" value="1"/>
</dbReference>
<organism evidence="2 3">
    <name type="scientific">Kitasatospora kifunensis</name>
    <name type="common">Streptomyces kifunensis</name>
    <dbReference type="NCBI Taxonomy" id="58351"/>
    <lineage>
        <taxon>Bacteria</taxon>
        <taxon>Bacillati</taxon>
        <taxon>Actinomycetota</taxon>
        <taxon>Actinomycetes</taxon>
        <taxon>Kitasatosporales</taxon>
        <taxon>Streptomycetaceae</taxon>
        <taxon>Kitasatospora</taxon>
    </lineage>
</organism>
<proteinExistence type="predicted"/>
<dbReference type="AlphaFoldDB" id="A0A7W7VUU2"/>
<keyword evidence="1" id="KW-0812">Transmembrane</keyword>
<feature type="transmembrane region" description="Helical" evidence="1">
    <location>
        <begin position="44"/>
        <end position="64"/>
    </location>
</feature>
<keyword evidence="1" id="KW-0472">Membrane</keyword>
<dbReference type="Proteomes" id="UP000540506">
    <property type="component" value="Unassembled WGS sequence"/>
</dbReference>
<evidence type="ECO:0000256" key="1">
    <source>
        <dbReference type="SAM" id="Phobius"/>
    </source>
</evidence>
<keyword evidence="3" id="KW-1185">Reference proteome</keyword>
<evidence type="ECO:0000313" key="2">
    <source>
        <dbReference type="EMBL" id="MBB4922994.1"/>
    </source>
</evidence>
<keyword evidence="1" id="KW-1133">Transmembrane helix</keyword>
<reference evidence="2 3" key="1">
    <citation type="submission" date="2020-08" db="EMBL/GenBank/DDBJ databases">
        <title>Sequencing the genomes of 1000 actinobacteria strains.</title>
        <authorList>
            <person name="Klenk H.-P."/>
        </authorList>
    </citation>
    <scope>NUCLEOTIDE SEQUENCE [LARGE SCALE GENOMIC DNA]</scope>
    <source>
        <strain evidence="2 3">DSM 41654</strain>
    </source>
</reference>
<dbReference type="RefSeq" id="WP_184935072.1">
    <property type="nucleotide sequence ID" value="NZ_JACHJV010000001.1"/>
</dbReference>
<evidence type="ECO:0000313" key="3">
    <source>
        <dbReference type="Proteomes" id="UP000540506"/>
    </source>
</evidence>
<sequence>MTSHPALLAAGLTLAAGTYAIRLAGPLLRSRVAVPPRVERLLETAAVVLLAALVATLSLFTDHAPAGFARPLGVLVGGLLAWRRAPFLLVILAAAGTAAVLRLLGIS</sequence>
<name>A0A7W7VUU2_KITKI</name>